<feature type="compositionally biased region" description="Basic and acidic residues" evidence="6">
    <location>
        <begin position="124"/>
        <end position="134"/>
    </location>
</feature>
<sequence>MKRNWLLAIFLGVIMSVVLLGCQKGESSSDDKISVVTSFYPMYEFTQQVAGDRANVSLMVSDGQDAHHYEPSAKDVAKVNKANVFVYSSEEMEYWVNSLLKSIDNDNLVIARTADGLDVEDTNESGHRHEHDHEDTDGEANQESDEKITIQGKADHYHTGDMIELTARLAEKVDYDHWHWYTRESADKEWVTVPNQGGPKFKYEAADESFEVRAVLYDDNHNEFAVSAPIEIVVNNHGHDHGEEASHEHTDGEEGHDHGEKADKDHDHKGDASVEKIEIVGLADHYHTGDVVSLVAELKEETDYDHWHWYTRGSEEEDWEVVSGQGSDHFEYKTTGESFEVKAALFDEEHHTFAESEPVTVFINDHNNHDPHIWLDPVLAQEQVKIIRDALIKADPDGKDIYEKNTEAFIKELQALDKEYETTLKDAKNRAFVVQHQAFGYLAKRYHLEQIAIGGLSTEVEPSPSRMAEIGTLVKEHNVPVIYYQHGANSAIAKTVANETGTKTAVLYDLEVLSKELKEKDLGYLDAMRENLKALQLSVK</sequence>
<keyword evidence="5" id="KW-0175">Coiled coil</keyword>
<evidence type="ECO:0000313" key="7">
    <source>
        <dbReference type="EMBL" id="KLV25481.1"/>
    </source>
</evidence>
<dbReference type="OrthoDB" id="9810636at2"/>
<dbReference type="Pfam" id="PF01297">
    <property type="entry name" value="ZnuA"/>
    <property type="match status" value="2"/>
</dbReference>
<evidence type="ECO:0000256" key="6">
    <source>
        <dbReference type="SAM" id="MobiDB-lite"/>
    </source>
</evidence>
<feature type="region of interest" description="Disordered" evidence="6">
    <location>
        <begin position="119"/>
        <end position="146"/>
    </location>
</feature>
<gene>
    <name evidence="7" type="ORF">ABW02_15980</name>
</gene>
<dbReference type="PANTHER" id="PTHR42953:SF3">
    <property type="entry name" value="HIGH-AFFINITY ZINC UPTAKE SYSTEM PROTEIN ZNUA"/>
    <property type="match status" value="1"/>
</dbReference>
<dbReference type="InterPro" id="IPR006128">
    <property type="entry name" value="Lipoprotein_PsaA-like"/>
</dbReference>
<evidence type="ECO:0000256" key="2">
    <source>
        <dbReference type="ARBA" id="ARBA00022448"/>
    </source>
</evidence>
<comment type="similarity">
    <text evidence="1 4">Belongs to the bacterial solute-binding protein 9 family.</text>
</comment>
<dbReference type="PATRIC" id="fig|1397.4.peg.1394"/>
<evidence type="ECO:0000256" key="4">
    <source>
        <dbReference type="RuleBase" id="RU003512"/>
    </source>
</evidence>
<dbReference type="GO" id="GO:0030001">
    <property type="term" value="P:metal ion transport"/>
    <property type="evidence" value="ECO:0007669"/>
    <property type="project" value="InterPro"/>
</dbReference>
<organism evidence="7 8">
    <name type="scientific">Niallia circulans</name>
    <name type="common">Bacillus circulans</name>
    <dbReference type="NCBI Taxonomy" id="1397"/>
    <lineage>
        <taxon>Bacteria</taxon>
        <taxon>Bacillati</taxon>
        <taxon>Bacillota</taxon>
        <taxon>Bacilli</taxon>
        <taxon>Bacillales</taxon>
        <taxon>Bacillaceae</taxon>
        <taxon>Niallia</taxon>
    </lineage>
</organism>
<dbReference type="PRINTS" id="PR00690">
    <property type="entry name" value="ADHESNFAMILY"/>
</dbReference>
<dbReference type="SUPFAM" id="SSF53807">
    <property type="entry name" value="Helical backbone' metal receptor"/>
    <property type="match status" value="2"/>
</dbReference>
<feature type="region of interest" description="Disordered" evidence="6">
    <location>
        <begin position="238"/>
        <end position="270"/>
    </location>
</feature>
<dbReference type="InterPro" id="IPR006127">
    <property type="entry name" value="ZnuA-like"/>
</dbReference>
<dbReference type="Proteomes" id="UP000036045">
    <property type="component" value="Unassembled WGS sequence"/>
</dbReference>
<dbReference type="Gene3D" id="3.40.50.1980">
    <property type="entry name" value="Nitrogenase molybdenum iron protein domain"/>
    <property type="match status" value="3"/>
</dbReference>
<evidence type="ECO:0000256" key="5">
    <source>
        <dbReference type="SAM" id="Coils"/>
    </source>
</evidence>
<feature type="coiled-coil region" evidence="5">
    <location>
        <begin position="399"/>
        <end position="430"/>
    </location>
</feature>
<dbReference type="InterPro" id="IPR006129">
    <property type="entry name" value="AdhesinB"/>
</dbReference>
<comment type="caution">
    <text evidence="7">The sequence shown here is derived from an EMBL/GenBank/DDBJ whole genome shotgun (WGS) entry which is preliminary data.</text>
</comment>
<dbReference type="EMBL" id="LDPH01000016">
    <property type="protein sequence ID" value="KLV25481.1"/>
    <property type="molecule type" value="Genomic_DNA"/>
</dbReference>
<dbReference type="InterPro" id="IPR050492">
    <property type="entry name" value="Bact_metal-bind_prot9"/>
</dbReference>
<dbReference type="GO" id="GO:0007155">
    <property type="term" value="P:cell adhesion"/>
    <property type="evidence" value="ECO:0007669"/>
    <property type="project" value="InterPro"/>
</dbReference>
<evidence type="ECO:0000256" key="3">
    <source>
        <dbReference type="ARBA" id="ARBA00022729"/>
    </source>
</evidence>
<dbReference type="PROSITE" id="PS51257">
    <property type="entry name" value="PROKAR_LIPOPROTEIN"/>
    <property type="match status" value="1"/>
</dbReference>
<dbReference type="PANTHER" id="PTHR42953">
    <property type="entry name" value="HIGH-AFFINITY ZINC UPTAKE SYSTEM PROTEIN ZNUA-RELATED"/>
    <property type="match status" value="1"/>
</dbReference>
<evidence type="ECO:0000313" key="8">
    <source>
        <dbReference type="Proteomes" id="UP000036045"/>
    </source>
</evidence>
<accession>A0A0J1IHU8</accession>
<keyword evidence="3" id="KW-0732">Signal</keyword>
<evidence type="ECO:0000256" key="1">
    <source>
        <dbReference type="ARBA" id="ARBA00011028"/>
    </source>
</evidence>
<keyword evidence="8" id="KW-1185">Reference proteome</keyword>
<dbReference type="AlphaFoldDB" id="A0A0J1IHU8"/>
<dbReference type="RefSeq" id="WP_047943285.1">
    <property type="nucleotide sequence ID" value="NZ_LDPH01000016.1"/>
</dbReference>
<protein>
    <submittedName>
        <fullName evidence="7">Mn2+/Zn2+ ABC transporter substrate-binding protein</fullName>
    </submittedName>
</protein>
<reference evidence="7 8" key="1">
    <citation type="submission" date="2015-05" db="EMBL/GenBank/DDBJ databases">
        <title>Whole genome sequence and identification of bacterial endophytes from Costus igneus.</title>
        <authorList>
            <person name="Lee Y.P."/>
            <person name="Gan H.M."/>
            <person name="Eng W."/>
            <person name="Wheatley M.S."/>
            <person name="Caraballo A."/>
            <person name="Polter S."/>
            <person name="Savka M.A."/>
            <person name="Hudson A.O."/>
        </authorList>
    </citation>
    <scope>NUCLEOTIDE SEQUENCE [LARGE SCALE GENOMIC DNA]</scope>
    <source>
        <strain evidence="7 8">RIT379</strain>
    </source>
</reference>
<dbReference type="GO" id="GO:0046872">
    <property type="term" value="F:metal ion binding"/>
    <property type="evidence" value="ECO:0007669"/>
    <property type="project" value="InterPro"/>
</dbReference>
<keyword evidence="2 4" id="KW-0813">Transport</keyword>
<name>A0A0J1IHU8_NIACI</name>
<dbReference type="PRINTS" id="PR00691">
    <property type="entry name" value="ADHESINB"/>
</dbReference>
<proteinExistence type="inferred from homology"/>